<protein>
    <submittedName>
        <fullName evidence="1">Uncharacterized protein</fullName>
    </submittedName>
</protein>
<reference evidence="1" key="1">
    <citation type="journal article" date="2014" name="Front. Microbiol.">
        <title>High frequency of phylogenetically diverse reductive dehalogenase-homologous genes in deep subseafloor sedimentary metagenomes.</title>
        <authorList>
            <person name="Kawai M."/>
            <person name="Futagami T."/>
            <person name="Toyoda A."/>
            <person name="Takaki Y."/>
            <person name="Nishi S."/>
            <person name="Hori S."/>
            <person name="Arai W."/>
            <person name="Tsubouchi T."/>
            <person name="Morono Y."/>
            <person name="Uchiyama I."/>
            <person name="Ito T."/>
            <person name="Fujiyama A."/>
            <person name="Inagaki F."/>
            <person name="Takami H."/>
        </authorList>
    </citation>
    <scope>NUCLEOTIDE SEQUENCE</scope>
    <source>
        <strain evidence="1">Expedition CK06-06</strain>
    </source>
</reference>
<organism evidence="1">
    <name type="scientific">marine sediment metagenome</name>
    <dbReference type="NCBI Taxonomy" id="412755"/>
    <lineage>
        <taxon>unclassified sequences</taxon>
        <taxon>metagenomes</taxon>
        <taxon>ecological metagenomes</taxon>
    </lineage>
</organism>
<dbReference type="EMBL" id="BART01011749">
    <property type="protein sequence ID" value="GAG88621.1"/>
    <property type="molecule type" value="Genomic_DNA"/>
</dbReference>
<name>X1CWP5_9ZZZZ</name>
<proteinExistence type="predicted"/>
<dbReference type="AlphaFoldDB" id="X1CWP5"/>
<feature type="non-terminal residue" evidence="1">
    <location>
        <position position="33"/>
    </location>
</feature>
<gene>
    <name evidence="1" type="ORF">S01H4_24859</name>
</gene>
<accession>X1CWP5</accession>
<evidence type="ECO:0000313" key="1">
    <source>
        <dbReference type="EMBL" id="GAG88621.1"/>
    </source>
</evidence>
<sequence length="33" mass="3797">MVKIGVMICDRNRKCTGNKCFKSMLERDGVFSE</sequence>
<comment type="caution">
    <text evidence="1">The sequence shown here is derived from an EMBL/GenBank/DDBJ whole genome shotgun (WGS) entry which is preliminary data.</text>
</comment>